<dbReference type="RefSeq" id="WP_377775246.1">
    <property type="nucleotide sequence ID" value="NZ_JBHUHO010000047.1"/>
</dbReference>
<protein>
    <submittedName>
        <fullName evidence="1">Uncharacterized protein</fullName>
    </submittedName>
</protein>
<evidence type="ECO:0000313" key="1">
    <source>
        <dbReference type="EMBL" id="MFD2117882.1"/>
    </source>
</evidence>
<accession>A0ABW4YQN5</accession>
<dbReference type="Proteomes" id="UP001597362">
    <property type="component" value="Unassembled WGS sequence"/>
</dbReference>
<keyword evidence="2" id="KW-1185">Reference proteome</keyword>
<name>A0ABW4YQN5_9BACL</name>
<proteinExistence type="predicted"/>
<organism evidence="1 2">
    <name type="scientific">Paenibacillus yanchengensis</name>
    <dbReference type="NCBI Taxonomy" id="2035833"/>
    <lineage>
        <taxon>Bacteria</taxon>
        <taxon>Bacillati</taxon>
        <taxon>Bacillota</taxon>
        <taxon>Bacilli</taxon>
        <taxon>Bacillales</taxon>
        <taxon>Paenibacillaceae</taxon>
        <taxon>Paenibacillus</taxon>
    </lineage>
</organism>
<dbReference type="EMBL" id="JBHUHO010000047">
    <property type="protein sequence ID" value="MFD2117882.1"/>
    <property type="molecule type" value="Genomic_DNA"/>
</dbReference>
<evidence type="ECO:0000313" key="2">
    <source>
        <dbReference type="Proteomes" id="UP001597362"/>
    </source>
</evidence>
<gene>
    <name evidence="1" type="ORF">ACFSJH_19290</name>
</gene>
<comment type="caution">
    <text evidence="1">The sequence shown here is derived from an EMBL/GenBank/DDBJ whole genome shotgun (WGS) entry which is preliminary data.</text>
</comment>
<reference evidence="2" key="1">
    <citation type="journal article" date="2019" name="Int. J. Syst. Evol. Microbiol.">
        <title>The Global Catalogue of Microorganisms (GCM) 10K type strain sequencing project: providing services to taxonomists for standard genome sequencing and annotation.</title>
        <authorList>
            <consortium name="The Broad Institute Genomics Platform"/>
            <consortium name="The Broad Institute Genome Sequencing Center for Infectious Disease"/>
            <person name="Wu L."/>
            <person name="Ma J."/>
        </authorList>
    </citation>
    <scope>NUCLEOTIDE SEQUENCE [LARGE SCALE GENOMIC DNA]</scope>
    <source>
        <strain evidence="2">GH52</strain>
    </source>
</reference>
<sequence>MMIVKIKSEGRSFTIPVPYVLLRVASRTALSGLAQRILRSSIAKQSLSTATEEVVYVPNEQDLFHTNNKVYWMELVLTILENPSTKQTIMQLLKELQRCKGIVLVDVQTADRTEVKIIS</sequence>